<comment type="catalytic activity">
    <reaction evidence="1">
        <text>ATP + protein L-histidine = ADP + protein N-phospho-L-histidine.</text>
        <dbReference type="EC" id="2.7.13.3"/>
    </reaction>
</comment>
<evidence type="ECO:0000259" key="5">
    <source>
        <dbReference type="PROSITE" id="PS50109"/>
    </source>
</evidence>
<dbReference type="Gene3D" id="1.10.287.130">
    <property type="match status" value="1"/>
</dbReference>
<dbReference type="GO" id="GO:0005524">
    <property type="term" value="F:ATP binding"/>
    <property type="evidence" value="ECO:0007669"/>
    <property type="project" value="UniProtKB-KW"/>
</dbReference>
<feature type="domain" description="Histidine kinase" evidence="5">
    <location>
        <begin position="282"/>
        <end position="463"/>
    </location>
</feature>
<reference evidence="6 7" key="1">
    <citation type="submission" date="2024-03" db="EMBL/GenBank/DDBJ databases">
        <title>Chitinophaga caseinilytica sp. nov., a casein hydrolysing bacterium isolated from forest soil.</title>
        <authorList>
            <person name="Lee D.S."/>
            <person name="Han D.M."/>
            <person name="Baek J.H."/>
            <person name="Choi D.G."/>
            <person name="Jeon J.H."/>
            <person name="Jeon C.O."/>
        </authorList>
    </citation>
    <scope>NUCLEOTIDE SEQUENCE [LARGE SCALE GENOMIC DNA]</scope>
    <source>
        <strain evidence="6 7">KACC 19118</strain>
    </source>
</reference>
<accession>A0ABZ2YX83</accession>
<evidence type="ECO:0000313" key="7">
    <source>
        <dbReference type="Proteomes" id="UP001449657"/>
    </source>
</evidence>
<dbReference type="PANTHER" id="PTHR43065:SF48">
    <property type="entry name" value="HISTIDINE KINASE"/>
    <property type="match status" value="1"/>
</dbReference>
<protein>
    <recommendedName>
        <fullName evidence="2">histidine kinase</fullName>
        <ecNumber evidence="2">2.7.13.3</ecNumber>
    </recommendedName>
</protein>
<dbReference type="CDD" id="cd00038">
    <property type="entry name" value="CAP_ED"/>
    <property type="match status" value="1"/>
</dbReference>
<keyword evidence="3" id="KW-0597">Phosphoprotein</keyword>
<dbReference type="Gene3D" id="2.60.120.10">
    <property type="entry name" value="Jelly Rolls"/>
    <property type="match status" value="1"/>
</dbReference>
<dbReference type="InterPro" id="IPR003661">
    <property type="entry name" value="HisK_dim/P_dom"/>
</dbReference>
<dbReference type="Pfam" id="PF00027">
    <property type="entry name" value="cNMP_binding"/>
    <property type="match status" value="1"/>
</dbReference>
<dbReference type="InterPro" id="IPR014710">
    <property type="entry name" value="RmlC-like_jellyroll"/>
</dbReference>
<dbReference type="InterPro" id="IPR036890">
    <property type="entry name" value="HATPase_C_sf"/>
</dbReference>
<dbReference type="SUPFAM" id="SSF55874">
    <property type="entry name" value="ATPase domain of HSP90 chaperone/DNA topoisomerase II/histidine kinase"/>
    <property type="match status" value="1"/>
</dbReference>
<dbReference type="Pfam" id="PF02518">
    <property type="entry name" value="HATPase_c"/>
    <property type="match status" value="1"/>
</dbReference>
<dbReference type="InterPro" id="IPR000595">
    <property type="entry name" value="cNMP-bd_dom"/>
</dbReference>
<dbReference type="RefSeq" id="WP_341839383.1">
    <property type="nucleotide sequence ID" value="NZ_CP149792.1"/>
</dbReference>
<dbReference type="PROSITE" id="PS50109">
    <property type="entry name" value="HIS_KIN"/>
    <property type="match status" value="1"/>
</dbReference>
<dbReference type="PANTHER" id="PTHR43065">
    <property type="entry name" value="SENSOR HISTIDINE KINASE"/>
    <property type="match status" value="1"/>
</dbReference>
<dbReference type="PROSITE" id="PS50042">
    <property type="entry name" value="CNMP_BINDING_3"/>
    <property type="match status" value="1"/>
</dbReference>
<feature type="domain" description="Cyclic nucleotide-binding" evidence="4">
    <location>
        <begin position="11"/>
        <end position="79"/>
    </location>
</feature>
<evidence type="ECO:0000256" key="1">
    <source>
        <dbReference type="ARBA" id="ARBA00000085"/>
    </source>
</evidence>
<dbReference type="SUPFAM" id="SSF47384">
    <property type="entry name" value="Homodimeric domain of signal transducing histidine kinase"/>
    <property type="match status" value="1"/>
</dbReference>
<dbReference type="Gene3D" id="3.30.565.10">
    <property type="entry name" value="Histidine kinase-like ATPase, C-terminal domain"/>
    <property type="match status" value="1"/>
</dbReference>
<evidence type="ECO:0000256" key="3">
    <source>
        <dbReference type="ARBA" id="ARBA00022553"/>
    </source>
</evidence>
<keyword evidence="6" id="KW-0067">ATP-binding</keyword>
<name>A0ABZ2YX83_9BACT</name>
<dbReference type="InterPro" id="IPR036097">
    <property type="entry name" value="HisK_dim/P_sf"/>
</dbReference>
<dbReference type="InterPro" id="IPR004358">
    <property type="entry name" value="Sig_transdc_His_kin-like_C"/>
</dbReference>
<keyword evidence="6" id="KW-0547">Nucleotide-binding</keyword>
<evidence type="ECO:0000259" key="4">
    <source>
        <dbReference type="PROSITE" id="PS50042"/>
    </source>
</evidence>
<proteinExistence type="predicted"/>
<dbReference type="SMART" id="SM00387">
    <property type="entry name" value="HATPase_c"/>
    <property type="match status" value="1"/>
</dbReference>
<dbReference type="InterPro" id="IPR018490">
    <property type="entry name" value="cNMP-bd_dom_sf"/>
</dbReference>
<dbReference type="CDD" id="cd00082">
    <property type="entry name" value="HisKA"/>
    <property type="match status" value="1"/>
</dbReference>
<dbReference type="SUPFAM" id="SSF51206">
    <property type="entry name" value="cAMP-binding domain-like"/>
    <property type="match status" value="1"/>
</dbReference>
<dbReference type="SMART" id="SM00100">
    <property type="entry name" value="cNMP"/>
    <property type="match status" value="1"/>
</dbReference>
<evidence type="ECO:0000313" key="6">
    <source>
        <dbReference type="EMBL" id="WZN44604.1"/>
    </source>
</evidence>
<dbReference type="Proteomes" id="UP001449657">
    <property type="component" value="Chromosome"/>
</dbReference>
<dbReference type="InterPro" id="IPR003594">
    <property type="entry name" value="HATPase_dom"/>
</dbReference>
<keyword evidence="7" id="KW-1185">Reference proteome</keyword>
<sequence length="470" mass="52256">MTIQELQLFDALKDVPVAQLQWLIDNSETERFAEGDYLYKPGDDIRGVHFILSGTIEFYRIQAGNKVPITETSAHQVTGILPYSRARGSIGYSCCKTPVEMMTYPKAKLREMMAQQYELTQALVFVMTNRVRDFTIITQQNEKMMALGKLAAGLAHELNNPAAAIVRGSDTLGEHLRGAPETFRKMMLTRLSPEEADFVCDQIRESLSVADRPVPGMLERSSQEDAISDWLYDHHIPDVPDMAENFRHYGLHPASLDAFAKKLPAEYLGTVLSWMSSHFTTERMLSDIREASQRISGLVKSVKIFTHMDGGADKQFIDIHTGIRNTLVMMQYKLRKGKIEVKEEFDDTLPPVFALSGELNQVWTNLIDNAADALDAQGNGVLTIRTVRDGEFVKVTVGDNGPGIPPENLSRIFDPFFTTKAIGKGTGLGLDAVMNIVRQHHGSVKATSEPGNTIFTICFPINGEANTNNA</sequence>
<dbReference type="EMBL" id="CP150096">
    <property type="protein sequence ID" value="WZN44604.1"/>
    <property type="molecule type" value="Genomic_DNA"/>
</dbReference>
<dbReference type="InterPro" id="IPR005467">
    <property type="entry name" value="His_kinase_dom"/>
</dbReference>
<dbReference type="EC" id="2.7.13.3" evidence="2"/>
<organism evidence="6 7">
    <name type="scientific">Chitinophaga caseinilytica</name>
    <dbReference type="NCBI Taxonomy" id="2267521"/>
    <lineage>
        <taxon>Bacteria</taxon>
        <taxon>Pseudomonadati</taxon>
        <taxon>Bacteroidota</taxon>
        <taxon>Chitinophagia</taxon>
        <taxon>Chitinophagales</taxon>
        <taxon>Chitinophagaceae</taxon>
        <taxon>Chitinophaga</taxon>
    </lineage>
</organism>
<gene>
    <name evidence="6" type="ORF">WJU22_17045</name>
</gene>
<dbReference type="PRINTS" id="PR00344">
    <property type="entry name" value="BCTRLSENSOR"/>
</dbReference>
<evidence type="ECO:0000256" key="2">
    <source>
        <dbReference type="ARBA" id="ARBA00012438"/>
    </source>
</evidence>